<evidence type="ECO:0000256" key="1">
    <source>
        <dbReference type="SAM" id="MobiDB-lite"/>
    </source>
</evidence>
<dbReference type="RefSeq" id="WP_057843823.1">
    <property type="nucleotide sequence ID" value="NZ_LLYA01000135.1"/>
</dbReference>
<gene>
    <name evidence="2" type="ORF">CQ13_23220</name>
</gene>
<keyword evidence="3" id="KW-1185">Reference proteome</keyword>
<dbReference type="Proteomes" id="UP000052023">
    <property type="component" value="Unassembled WGS sequence"/>
</dbReference>
<name>A0A0R3N0X8_9BRAD</name>
<feature type="compositionally biased region" description="Basic and acidic residues" evidence="1">
    <location>
        <begin position="64"/>
        <end position="79"/>
    </location>
</feature>
<proteinExistence type="predicted"/>
<dbReference type="AlphaFoldDB" id="A0A0R3N0X8"/>
<dbReference type="OrthoDB" id="9939489at2"/>
<comment type="caution">
    <text evidence="2">The sequence shown here is derived from an EMBL/GenBank/DDBJ whole genome shotgun (WGS) entry which is preliminary data.</text>
</comment>
<sequence length="79" mass="8889">MSRGRNRDKDCAYKRALYKSEAPGIHNGDFVKRDNALYDPRRDAPLQHADLTAAVMGDPPIGRRAIDEKLTQSHRPEAS</sequence>
<reference evidence="2 3" key="1">
    <citation type="submission" date="2014-03" db="EMBL/GenBank/DDBJ databases">
        <title>Bradyrhizobium valentinum sp. nov., isolated from effective nodules of Lupinus mariae-josephae, a lupine endemic of basic-lime soils in Eastern Spain.</title>
        <authorList>
            <person name="Duran D."/>
            <person name="Rey L."/>
            <person name="Navarro A."/>
            <person name="Busquets A."/>
            <person name="Imperial J."/>
            <person name="Ruiz-Argueso T."/>
        </authorList>
    </citation>
    <scope>NUCLEOTIDE SEQUENCE [LARGE SCALE GENOMIC DNA]</scope>
    <source>
        <strain evidence="2 3">Ro19</strain>
    </source>
</reference>
<accession>A0A0R3N0X8</accession>
<evidence type="ECO:0000313" key="2">
    <source>
        <dbReference type="EMBL" id="KRR25938.1"/>
    </source>
</evidence>
<dbReference type="EMBL" id="LLYA01000135">
    <property type="protein sequence ID" value="KRR25938.1"/>
    <property type="molecule type" value="Genomic_DNA"/>
</dbReference>
<organism evidence="2 3">
    <name type="scientific">Bradyrhizobium retamae</name>
    <dbReference type="NCBI Taxonomy" id="1300035"/>
    <lineage>
        <taxon>Bacteria</taxon>
        <taxon>Pseudomonadati</taxon>
        <taxon>Pseudomonadota</taxon>
        <taxon>Alphaproteobacteria</taxon>
        <taxon>Hyphomicrobiales</taxon>
        <taxon>Nitrobacteraceae</taxon>
        <taxon>Bradyrhizobium</taxon>
    </lineage>
</organism>
<protein>
    <submittedName>
        <fullName evidence="2">Uncharacterized protein</fullName>
    </submittedName>
</protein>
<evidence type="ECO:0000313" key="3">
    <source>
        <dbReference type="Proteomes" id="UP000052023"/>
    </source>
</evidence>
<feature type="region of interest" description="Disordered" evidence="1">
    <location>
        <begin position="51"/>
        <end position="79"/>
    </location>
</feature>